<dbReference type="Pfam" id="PF22819">
    <property type="entry name" value="TcaA_5th"/>
    <property type="match status" value="1"/>
</dbReference>
<dbReference type="InterPro" id="IPR054530">
    <property type="entry name" value="TcaA_4th"/>
</dbReference>
<reference evidence="4 5" key="1">
    <citation type="submission" date="2015-01" db="EMBL/GenBank/DDBJ databases">
        <title>Genome sequence of Jeotgalibacillus alimentarius.</title>
        <authorList>
            <person name="Goh K.M."/>
            <person name="Chan K.-G."/>
            <person name="Yaakop A.S."/>
            <person name="Ee R."/>
            <person name="Gan H.M."/>
            <person name="Chan C.S."/>
        </authorList>
    </citation>
    <scope>NUCLEOTIDE SEQUENCE [LARGE SCALE GENOMIC DNA]</scope>
    <source>
        <strain evidence="4 5">YKJ-13</strain>
    </source>
</reference>
<keyword evidence="5" id="KW-1185">Reference proteome</keyword>
<gene>
    <name evidence="4" type="ORF">KP77_28670</name>
</gene>
<dbReference type="InterPro" id="IPR054528">
    <property type="entry name" value="TcaA_5th"/>
</dbReference>
<evidence type="ECO:0000313" key="4">
    <source>
        <dbReference type="EMBL" id="KIL45575.1"/>
    </source>
</evidence>
<dbReference type="STRING" id="135826.KP77_28670"/>
<dbReference type="PANTHER" id="PTHR40038:SF1">
    <property type="entry name" value="MEMBRANE-ASSOCIATED PROTEIN TCAA"/>
    <property type="match status" value="1"/>
</dbReference>
<feature type="domain" description="YvbJ-like NTF2-like" evidence="3">
    <location>
        <begin position="271"/>
        <end position="380"/>
    </location>
</feature>
<dbReference type="Pfam" id="PF22820">
    <property type="entry name" value="TcaA_3rd_4th"/>
    <property type="match status" value="1"/>
</dbReference>
<dbReference type="AlphaFoldDB" id="A0A0C2R5Q0"/>
<name>A0A0C2R5Q0_9BACL</name>
<dbReference type="InterPro" id="IPR056902">
    <property type="entry name" value="NTF2_YvbJ"/>
</dbReference>
<organism evidence="4 5">
    <name type="scientific">Jeotgalibacillus alimentarius</name>
    <dbReference type="NCBI Taxonomy" id="135826"/>
    <lineage>
        <taxon>Bacteria</taxon>
        <taxon>Bacillati</taxon>
        <taxon>Bacillota</taxon>
        <taxon>Bacilli</taxon>
        <taxon>Bacillales</taxon>
        <taxon>Caryophanaceae</taxon>
        <taxon>Jeotgalibacillus</taxon>
    </lineage>
</organism>
<sequence>MIAGIVLLVGGYLSVSSYYSAENVADRFLTSLHEKDWKSVQGLSVREDGSDITKTEAKAAVRLIEEDEELRMELKSRPTERYVFNELFIPVKHDRRFFIFPQYKIMGKNQFLQVVDQPKGATVLVGEIKGIMREQEDESFSVGPLFPGIYDITSTYEKETVKLFGTVKEVLKDTVREPFVVSIDLGGEYAAFSLVNHSGVKADLVFNGEKYAIDDYGYSEEIGPLALDGKSVAQIEFLYPWGSQISEEIIITDTYMEISPPEPAEELKKSIIDQTALYAEEYLNHYVSGGKTAVTTVTNEWMDEMDYYADHDFEGTIELKELGFDFSEAKPINRNDQYGYSIPLLFSMSAESIDFEFGGSACDLHLLFNEVDQSWKVNECYFYATDAYTYKDVMTPAVTTFTSKSTGSSKIASGDSFTFEQVEGFMENYSRKSVEAINEVDYSLVASLIAEDSELKGIQTEYIDYLDSKNITETFKGAVLESFEQNGNTITATTLESFIIHREDGNEDMTFRTVTELVLENGELKAWKLIETKEL</sequence>
<dbReference type="Pfam" id="PF25155">
    <property type="entry name" value="NTF2_YvbJ"/>
    <property type="match status" value="1"/>
</dbReference>
<comment type="caution">
    <text evidence="4">The sequence shown here is derived from an EMBL/GenBank/DDBJ whole genome shotgun (WGS) entry which is preliminary data.</text>
</comment>
<evidence type="ECO:0000313" key="5">
    <source>
        <dbReference type="Proteomes" id="UP000031950"/>
    </source>
</evidence>
<dbReference type="EMBL" id="JXRQ01000026">
    <property type="protein sequence ID" value="KIL45575.1"/>
    <property type="molecule type" value="Genomic_DNA"/>
</dbReference>
<feature type="domain" description="TcaA 4th" evidence="2">
    <location>
        <begin position="200"/>
        <end position="257"/>
    </location>
</feature>
<evidence type="ECO:0000259" key="2">
    <source>
        <dbReference type="Pfam" id="PF22820"/>
    </source>
</evidence>
<protein>
    <submittedName>
        <fullName evidence="4">Uncharacterized protein</fullName>
    </submittedName>
</protein>
<proteinExistence type="predicted"/>
<feature type="domain" description="TcaA protein NTF2-like" evidence="1">
    <location>
        <begin position="420"/>
        <end position="518"/>
    </location>
</feature>
<evidence type="ECO:0000259" key="1">
    <source>
        <dbReference type="Pfam" id="PF22819"/>
    </source>
</evidence>
<accession>A0A0C2R5Q0</accession>
<dbReference type="PATRIC" id="fig|135826.4.peg.2850"/>
<dbReference type="Proteomes" id="UP000031950">
    <property type="component" value="Unassembled WGS sequence"/>
</dbReference>
<evidence type="ECO:0000259" key="3">
    <source>
        <dbReference type="Pfam" id="PF25155"/>
    </source>
</evidence>
<dbReference type="PANTHER" id="PTHR40038">
    <property type="entry name" value="MEMBRANE-ASSOCIATED PROTEIN TCAA"/>
    <property type="match status" value="1"/>
</dbReference>